<dbReference type="NCBIfam" id="TIGR00782">
    <property type="entry name" value="ccoP"/>
    <property type="match status" value="1"/>
</dbReference>
<evidence type="ECO:0000256" key="6">
    <source>
        <dbReference type="ARBA" id="ARBA00022519"/>
    </source>
</evidence>
<evidence type="ECO:0000313" key="22">
    <source>
        <dbReference type="EMBL" id="MEK0084051.1"/>
    </source>
</evidence>
<evidence type="ECO:0000256" key="3">
    <source>
        <dbReference type="ARBA" id="ARBA00006113"/>
    </source>
</evidence>
<dbReference type="Pfam" id="PF14715">
    <property type="entry name" value="FixP_N"/>
    <property type="match status" value="1"/>
</dbReference>
<dbReference type="Gene3D" id="1.10.760.10">
    <property type="entry name" value="Cytochrome c-like domain"/>
    <property type="match status" value="2"/>
</dbReference>
<dbReference type="PANTHER" id="PTHR33751">
    <property type="entry name" value="CBB3-TYPE CYTOCHROME C OXIDASE SUBUNIT FIXP"/>
    <property type="match status" value="1"/>
</dbReference>
<keyword evidence="23" id="KW-1185">Reference proteome</keyword>
<evidence type="ECO:0000256" key="18">
    <source>
        <dbReference type="ARBA" id="ARBA00023136"/>
    </source>
</evidence>
<evidence type="ECO:0000313" key="23">
    <source>
        <dbReference type="Proteomes" id="UP001375743"/>
    </source>
</evidence>
<evidence type="ECO:0000256" key="7">
    <source>
        <dbReference type="ARBA" id="ARBA00022617"/>
    </source>
</evidence>
<comment type="subunit">
    <text evidence="19">Component of the cbb3-type cytochrome c oxidase.</text>
</comment>
<keyword evidence="4 19" id="KW-0813">Transport</keyword>
<dbReference type="InterPro" id="IPR036909">
    <property type="entry name" value="Cyt_c-like_dom_sf"/>
</dbReference>
<gene>
    <name evidence="22" type="primary">ccoP</name>
    <name evidence="22" type="ORF">U1T56_12880</name>
</gene>
<keyword evidence="15 19" id="KW-0560">Oxidoreductase</keyword>
<proteinExistence type="inferred from homology"/>
<evidence type="ECO:0000256" key="12">
    <source>
        <dbReference type="ARBA" id="ARBA00022781"/>
    </source>
</evidence>
<comment type="function">
    <text evidence="19">C-type cytochrome. Part of the cbb3-type cytochrome c oxidase complex.</text>
</comment>
<dbReference type="SUPFAM" id="SSF46626">
    <property type="entry name" value="Cytochrome c"/>
    <property type="match status" value="2"/>
</dbReference>
<evidence type="ECO:0000256" key="14">
    <source>
        <dbReference type="ARBA" id="ARBA00022989"/>
    </source>
</evidence>
<dbReference type="Gene3D" id="6.10.280.130">
    <property type="match status" value="1"/>
</dbReference>
<evidence type="ECO:0000256" key="2">
    <source>
        <dbReference type="ARBA" id="ARBA00004673"/>
    </source>
</evidence>
<dbReference type="Proteomes" id="UP001375743">
    <property type="component" value="Unassembled WGS sequence"/>
</dbReference>
<dbReference type="InterPro" id="IPR004678">
    <property type="entry name" value="Cyt_c_oxidase_cbb3_su3"/>
</dbReference>
<sequence>MATKAEKDAVTGVETTGHEWDGIKELNNPLPKWWVYTFYATIAFSVLWWVLYPSWPWKSGHTGGVLGSNQRVELEQRLADARALQAKWLDEIKATDTAAIEKNPELLQFAVAGGEKQFKNNCAPCHGLGGAGQGVYPTLADDDWLWGGQIDQIEYTIRHGIRNGQDPEARDNVMPSFGADGILKPEQIDQVVQYVLSLTDRATDKTAAEQGATVFAENCASCHGEKGEGIKEMGAPALNDAIWLYGGEPAQIAAQINRPKLGVMPNWQGRLDETAIKMLAVYVHNLGGGQ</sequence>
<keyword evidence="14 20" id="KW-1133">Transmembrane helix</keyword>
<dbReference type="PRINTS" id="PR00605">
    <property type="entry name" value="CYTCHROMECIC"/>
</dbReference>
<feature type="domain" description="Cytochrome c" evidence="21">
    <location>
        <begin position="109"/>
        <end position="199"/>
    </location>
</feature>
<evidence type="ECO:0000256" key="8">
    <source>
        <dbReference type="ARBA" id="ARBA00022660"/>
    </source>
</evidence>
<dbReference type="PIRSF" id="PIRSF000006">
    <property type="entry name" value="Cbb3-Cox_fixP"/>
    <property type="match status" value="1"/>
</dbReference>
<comment type="subcellular location">
    <subcellularLocation>
        <location evidence="1 19">Cell inner membrane</location>
    </subcellularLocation>
</comment>
<name>A0ABU8XS58_9PROT</name>
<dbReference type="Pfam" id="PF13442">
    <property type="entry name" value="Cytochrome_CBB3"/>
    <property type="match status" value="1"/>
</dbReference>
<keyword evidence="12 19" id="KW-0375">Hydrogen ion transport</keyword>
<dbReference type="InterPro" id="IPR009056">
    <property type="entry name" value="Cyt_c-like_dom"/>
</dbReference>
<dbReference type="InterPro" id="IPR050597">
    <property type="entry name" value="Cytochrome_c_Oxidase_Subunit"/>
</dbReference>
<keyword evidence="13 19" id="KW-0249">Electron transport</keyword>
<keyword evidence="6 19" id="KW-0997">Cell inner membrane</keyword>
<keyword evidence="10 19" id="KW-0479">Metal-binding</keyword>
<evidence type="ECO:0000256" key="4">
    <source>
        <dbReference type="ARBA" id="ARBA00022448"/>
    </source>
</evidence>
<keyword evidence="5 19" id="KW-1003">Cell membrane</keyword>
<evidence type="ECO:0000256" key="11">
    <source>
        <dbReference type="ARBA" id="ARBA00022737"/>
    </source>
</evidence>
<dbReference type="EMBL" id="JBBLZC010000012">
    <property type="protein sequence ID" value="MEK0084051.1"/>
    <property type="molecule type" value="Genomic_DNA"/>
</dbReference>
<keyword evidence="9 20" id="KW-0812">Transmembrane</keyword>
<keyword evidence="16 19" id="KW-0408">Iron</keyword>
<evidence type="ECO:0000256" key="9">
    <source>
        <dbReference type="ARBA" id="ARBA00022692"/>
    </source>
</evidence>
<comment type="similarity">
    <text evidence="3 19">Belongs to the CcoP / FixP family.</text>
</comment>
<dbReference type="PANTHER" id="PTHR33751:SF1">
    <property type="entry name" value="CBB3-TYPE CYTOCHROME C OXIDASE SUBUNIT FIXP"/>
    <property type="match status" value="1"/>
</dbReference>
<dbReference type="InterPro" id="IPR032858">
    <property type="entry name" value="CcoP_N"/>
</dbReference>
<evidence type="ECO:0000256" key="19">
    <source>
        <dbReference type="PIRNR" id="PIRNR000006"/>
    </source>
</evidence>
<dbReference type="Pfam" id="PF00034">
    <property type="entry name" value="Cytochrom_C"/>
    <property type="match status" value="1"/>
</dbReference>
<accession>A0ABU8XS58</accession>
<reference evidence="22 23" key="1">
    <citation type="submission" date="2024-01" db="EMBL/GenBank/DDBJ databases">
        <title>Multi-omics insights into the function and evolution of sodium benzoate biodegradation pathways in Benzoatithermus flavus gen. nov., sp. nov. from hot spring.</title>
        <authorList>
            <person name="Hu C.-J."/>
            <person name="Li W.-J."/>
        </authorList>
    </citation>
    <scope>NUCLEOTIDE SEQUENCE [LARGE SCALE GENOMIC DNA]</scope>
    <source>
        <strain evidence="22 23">SYSU G07066</strain>
    </source>
</reference>
<evidence type="ECO:0000259" key="21">
    <source>
        <dbReference type="PROSITE" id="PS51007"/>
    </source>
</evidence>
<keyword evidence="7 19" id="KW-0349">Heme</keyword>
<dbReference type="RefSeq" id="WP_418159901.1">
    <property type="nucleotide sequence ID" value="NZ_JBBLZC010000012.1"/>
</dbReference>
<evidence type="ECO:0000256" key="1">
    <source>
        <dbReference type="ARBA" id="ARBA00004533"/>
    </source>
</evidence>
<evidence type="ECO:0000256" key="16">
    <source>
        <dbReference type="ARBA" id="ARBA00023004"/>
    </source>
</evidence>
<feature type="domain" description="Cytochrome c" evidence="21">
    <location>
        <begin position="206"/>
        <end position="287"/>
    </location>
</feature>
<keyword evidence="8 19" id="KW-0679">Respiratory chain</keyword>
<keyword evidence="17 19" id="KW-0406">Ion transport</keyword>
<comment type="cofactor">
    <cofactor evidence="19">
        <name>heme c</name>
        <dbReference type="ChEBI" id="CHEBI:61717"/>
    </cofactor>
    <text evidence="19">Binds 2 heme C groups per subunit.</text>
</comment>
<dbReference type="InterPro" id="IPR008168">
    <property type="entry name" value="Cyt_C_IC"/>
</dbReference>
<comment type="caution">
    <text evidence="22">The sequence shown here is derived from an EMBL/GenBank/DDBJ whole genome shotgun (WGS) entry which is preliminary data.</text>
</comment>
<evidence type="ECO:0000256" key="13">
    <source>
        <dbReference type="ARBA" id="ARBA00022982"/>
    </source>
</evidence>
<evidence type="ECO:0000256" key="5">
    <source>
        <dbReference type="ARBA" id="ARBA00022475"/>
    </source>
</evidence>
<keyword evidence="11" id="KW-0677">Repeat</keyword>
<evidence type="ECO:0000256" key="17">
    <source>
        <dbReference type="ARBA" id="ARBA00023065"/>
    </source>
</evidence>
<dbReference type="InterPro" id="IPR038414">
    <property type="entry name" value="CcoP_N_sf"/>
</dbReference>
<comment type="pathway">
    <text evidence="2 19">Energy metabolism; oxidative phosphorylation.</text>
</comment>
<evidence type="ECO:0000256" key="15">
    <source>
        <dbReference type="ARBA" id="ARBA00023002"/>
    </source>
</evidence>
<feature type="transmembrane region" description="Helical" evidence="20">
    <location>
        <begin position="33"/>
        <end position="52"/>
    </location>
</feature>
<keyword evidence="18 19" id="KW-0472">Membrane</keyword>
<evidence type="ECO:0000256" key="20">
    <source>
        <dbReference type="SAM" id="Phobius"/>
    </source>
</evidence>
<dbReference type="PROSITE" id="PS51007">
    <property type="entry name" value="CYTC"/>
    <property type="match status" value="2"/>
</dbReference>
<protein>
    <recommendedName>
        <fullName evidence="19">Cbb3-type cytochrome c oxidase subunit</fullName>
    </recommendedName>
</protein>
<organism evidence="22 23">
    <name type="scientific">Benzoatithermus flavus</name>
    <dbReference type="NCBI Taxonomy" id="3108223"/>
    <lineage>
        <taxon>Bacteria</taxon>
        <taxon>Pseudomonadati</taxon>
        <taxon>Pseudomonadota</taxon>
        <taxon>Alphaproteobacteria</taxon>
        <taxon>Geminicoccales</taxon>
        <taxon>Geminicoccaceae</taxon>
        <taxon>Benzoatithermus</taxon>
    </lineage>
</organism>
<evidence type="ECO:0000256" key="10">
    <source>
        <dbReference type="ARBA" id="ARBA00022723"/>
    </source>
</evidence>